<feature type="chain" id="PRO_5017828281" evidence="1">
    <location>
        <begin position="25"/>
        <end position="217"/>
    </location>
</feature>
<evidence type="ECO:0000313" key="2">
    <source>
        <dbReference type="EMBL" id="RFA36443.1"/>
    </source>
</evidence>
<accession>A0A3E0WW83</accession>
<proteinExistence type="predicted"/>
<dbReference type="AlphaFoldDB" id="A0A3E0WW83"/>
<dbReference type="RefSeq" id="WP_116301893.1">
    <property type="nucleotide sequence ID" value="NZ_NFZV01000007.1"/>
</dbReference>
<evidence type="ECO:0000313" key="3">
    <source>
        <dbReference type="Proteomes" id="UP000256763"/>
    </source>
</evidence>
<organism evidence="2 3">
    <name type="scientific">Alkalilimnicola ehrlichii</name>
    <dbReference type="NCBI Taxonomy" id="351052"/>
    <lineage>
        <taxon>Bacteria</taxon>
        <taxon>Pseudomonadati</taxon>
        <taxon>Pseudomonadota</taxon>
        <taxon>Gammaproteobacteria</taxon>
        <taxon>Chromatiales</taxon>
        <taxon>Ectothiorhodospiraceae</taxon>
        <taxon>Alkalilimnicola</taxon>
    </lineage>
</organism>
<name>A0A3E0WW83_9GAMM</name>
<sequence>MLKLSTFAVAALLTGAIYTSPIVASCEGAGCDVVAALDGTLPVVSDAAIPVSLGIFGISVDAGFERIKIADAEPSVWIRWPQGEVTLTVVSSEEWSRLLDVQEQDAIPVSDFPKVMFTHKGDVEIPPSEPVASLWRAALQAKGATFSGEESPRIVRYSDHTVYLADLGDNQRGWTAYGAVVNEQFEDRYLEFHASGFSTAELPISFFDILDEWGSAE</sequence>
<evidence type="ECO:0000256" key="1">
    <source>
        <dbReference type="SAM" id="SignalP"/>
    </source>
</evidence>
<dbReference type="PROSITE" id="PS51257">
    <property type="entry name" value="PROKAR_LIPOPROTEIN"/>
    <property type="match status" value="1"/>
</dbReference>
<dbReference type="EMBL" id="NFZW01000009">
    <property type="protein sequence ID" value="RFA36443.1"/>
    <property type="molecule type" value="Genomic_DNA"/>
</dbReference>
<protein>
    <submittedName>
        <fullName evidence="2">Uncharacterized protein</fullName>
    </submittedName>
</protein>
<feature type="signal peptide" evidence="1">
    <location>
        <begin position="1"/>
        <end position="24"/>
    </location>
</feature>
<comment type="caution">
    <text evidence="2">The sequence shown here is derived from an EMBL/GenBank/DDBJ whole genome shotgun (WGS) entry which is preliminary data.</text>
</comment>
<keyword evidence="1" id="KW-0732">Signal</keyword>
<keyword evidence="3" id="KW-1185">Reference proteome</keyword>
<dbReference type="Proteomes" id="UP000256763">
    <property type="component" value="Unassembled WGS sequence"/>
</dbReference>
<gene>
    <name evidence="2" type="ORF">CAL65_10715</name>
</gene>
<reference evidence="3" key="1">
    <citation type="submission" date="2017-05" db="EMBL/GenBank/DDBJ databases">
        <authorList>
            <person name="Sharma S."/>
            <person name="Sidhu C."/>
            <person name="Pinnaka A.K."/>
        </authorList>
    </citation>
    <scope>NUCLEOTIDE SEQUENCE [LARGE SCALE GENOMIC DNA]</scope>
    <source>
        <strain evidence="3">AK93</strain>
    </source>
</reference>